<keyword evidence="1" id="KW-0732">Signal</keyword>
<dbReference type="Pfam" id="PF07841">
    <property type="entry name" value="DM4_12"/>
    <property type="match status" value="1"/>
</dbReference>
<evidence type="ECO:0000313" key="3">
    <source>
        <dbReference type="Proteomes" id="UP000053105"/>
    </source>
</evidence>
<dbReference type="EMBL" id="KQ435845">
    <property type="protein sequence ID" value="KOX71219.1"/>
    <property type="molecule type" value="Genomic_DNA"/>
</dbReference>
<evidence type="ECO:0000256" key="1">
    <source>
        <dbReference type="SAM" id="SignalP"/>
    </source>
</evidence>
<name>A0A0M8ZWV8_9HYME</name>
<reference evidence="2 3" key="1">
    <citation type="submission" date="2015-07" db="EMBL/GenBank/DDBJ databases">
        <title>The genome of Melipona quadrifasciata.</title>
        <authorList>
            <person name="Pan H."/>
            <person name="Kapheim K."/>
        </authorList>
    </citation>
    <scope>NUCLEOTIDE SEQUENCE [LARGE SCALE GENOMIC DNA]</scope>
    <source>
        <strain evidence="2">0111107301</strain>
        <tissue evidence="2">Whole body</tissue>
    </source>
</reference>
<dbReference type="AlphaFoldDB" id="A0A0M8ZWV8"/>
<dbReference type="InterPro" id="IPR006631">
    <property type="entry name" value="DM4_12"/>
</dbReference>
<gene>
    <name evidence="2" type="ORF">WN51_04243</name>
</gene>
<feature type="chain" id="PRO_5005830810" evidence="1">
    <location>
        <begin position="20"/>
        <end position="232"/>
    </location>
</feature>
<sequence>MRSLWLILTIARILESILGDRVCHPNDTDISIAGQRSQEILSRRRRLTFPMGSTFVVTMSLLQAIPVKLPSNWNLVFEFDMIWPIPPPESFRKKYRKKRPWMVKRRHRRELYATFETALDRYFSRNLPGRQCVLRTICEAKTLLSSPGVSFVEDVIRLILSQFERRSHIPLFPPPVLLDYIISFYFSNAEKVKGIDSYDVAYRIEMPCDVVYPCPISLLKLLLFNLYSDDLG</sequence>
<dbReference type="OrthoDB" id="8180611at2759"/>
<keyword evidence="3" id="KW-1185">Reference proteome</keyword>
<accession>A0A0M8ZWV8</accession>
<evidence type="ECO:0000313" key="2">
    <source>
        <dbReference type="EMBL" id="KOX71219.1"/>
    </source>
</evidence>
<proteinExistence type="predicted"/>
<dbReference type="PANTHER" id="PTHR21253">
    <property type="entry name" value="F-BOX ONLY PROTEIN 11-RELATED"/>
    <property type="match status" value="1"/>
</dbReference>
<protein>
    <submittedName>
        <fullName evidence="2">Uncharacterized protein</fullName>
    </submittedName>
</protein>
<feature type="signal peptide" evidence="1">
    <location>
        <begin position="1"/>
        <end position="19"/>
    </location>
</feature>
<organism evidence="2 3">
    <name type="scientific">Melipona quadrifasciata</name>
    <dbReference type="NCBI Taxonomy" id="166423"/>
    <lineage>
        <taxon>Eukaryota</taxon>
        <taxon>Metazoa</taxon>
        <taxon>Ecdysozoa</taxon>
        <taxon>Arthropoda</taxon>
        <taxon>Hexapoda</taxon>
        <taxon>Insecta</taxon>
        <taxon>Pterygota</taxon>
        <taxon>Neoptera</taxon>
        <taxon>Endopterygota</taxon>
        <taxon>Hymenoptera</taxon>
        <taxon>Apocrita</taxon>
        <taxon>Aculeata</taxon>
        <taxon>Apoidea</taxon>
        <taxon>Anthophila</taxon>
        <taxon>Apidae</taxon>
        <taxon>Melipona</taxon>
    </lineage>
</organism>
<dbReference type="SMART" id="SM00718">
    <property type="entry name" value="DM4_12"/>
    <property type="match status" value="1"/>
</dbReference>
<dbReference type="Proteomes" id="UP000053105">
    <property type="component" value="Unassembled WGS sequence"/>
</dbReference>
<dbReference type="PANTHER" id="PTHR21253:SF0">
    <property type="entry name" value="F-BOX ONLY PROTEIN 11-RELATED"/>
    <property type="match status" value="1"/>
</dbReference>